<dbReference type="RefSeq" id="XP_001386036.2">
    <property type="nucleotide sequence ID" value="XM_001385999.1"/>
</dbReference>
<evidence type="ECO:0000256" key="2">
    <source>
        <dbReference type="ARBA" id="ARBA00022723"/>
    </source>
</evidence>
<reference evidence="8 9" key="1">
    <citation type="journal article" date="2007" name="Nat. Biotechnol.">
        <title>Genome sequence of the lignocellulose-bioconverting and xylose-fermenting yeast Pichia stipitis.</title>
        <authorList>
            <person name="Jeffries T.W."/>
            <person name="Grigoriev I.V."/>
            <person name="Grimwood J."/>
            <person name="Laplaza J.M."/>
            <person name="Aerts A."/>
            <person name="Salamov A."/>
            <person name="Schmutz J."/>
            <person name="Lindquist E."/>
            <person name="Dehal P."/>
            <person name="Shapiro H."/>
            <person name="Jin Y.S."/>
            <person name="Passoth V."/>
            <person name="Richardson P.M."/>
        </authorList>
    </citation>
    <scope>NUCLEOTIDE SEQUENCE [LARGE SCALE GENOMIC DNA]</scope>
    <source>
        <strain evidence="9">ATCC 58785 / CBS 6054 / NBRC 10063 / NRRL Y-11545</strain>
    </source>
</reference>
<feature type="domain" description="Peptidase M48" evidence="7">
    <location>
        <begin position="155"/>
        <end position="331"/>
    </location>
</feature>
<dbReference type="GeneID" id="4840570"/>
<dbReference type="InterPro" id="IPR051156">
    <property type="entry name" value="Mito/Outer_Membr_Metalloprot"/>
</dbReference>
<dbReference type="KEGG" id="pic:PICST_33244"/>
<proteinExistence type="inferred from homology"/>
<dbReference type="HOGENOM" id="CLU_029002_1_0_1"/>
<keyword evidence="2" id="KW-0479">Metal-binding</keyword>
<dbReference type="eggNOG" id="KOG2661">
    <property type="taxonomic scope" value="Eukaryota"/>
</dbReference>
<dbReference type="GO" id="GO:0034982">
    <property type="term" value="P:mitochondrial protein processing"/>
    <property type="evidence" value="ECO:0007669"/>
    <property type="project" value="TreeGrafter"/>
</dbReference>
<dbReference type="OrthoDB" id="7464992at2759"/>
<gene>
    <name evidence="8" type="ORF">PICST_33244</name>
</gene>
<dbReference type="GO" id="GO:0033108">
    <property type="term" value="P:mitochondrial respiratory chain complex assembly"/>
    <property type="evidence" value="ECO:0007669"/>
    <property type="project" value="EnsemblFungi"/>
</dbReference>
<dbReference type="STRING" id="322104.A3LYP0"/>
<dbReference type="Gene3D" id="3.30.2010.10">
    <property type="entry name" value="Metalloproteases ('zincins'), catalytic domain"/>
    <property type="match status" value="1"/>
</dbReference>
<dbReference type="Pfam" id="PF01435">
    <property type="entry name" value="Peptidase_M48"/>
    <property type="match status" value="1"/>
</dbReference>
<dbReference type="InterPro" id="IPR001915">
    <property type="entry name" value="Peptidase_M48"/>
</dbReference>
<keyword evidence="1 6" id="KW-0645">Protease</keyword>
<name>A3LYP0_PICST</name>
<evidence type="ECO:0000313" key="9">
    <source>
        <dbReference type="Proteomes" id="UP000002258"/>
    </source>
</evidence>
<evidence type="ECO:0000313" key="8">
    <source>
        <dbReference type="EMBL" id="ABN68007.2"/>
    </source>
</evidence>
<evidence type="ECO:0000256" key="3">
    <source>
        <dbReference type="ARBA" id="ARBA00022801"/>
    </source>
</evidence>
<evidence type="ECO:0000259" key="7">
    <source>
        <dbReference type="Pfam" id="PF01435"/>
    </source>
</evidence>
<dbReference type="GO" id="GO:0046872">
    <property type="term" value="F:metal ion binding"/>
    <property type="evidence" value="ECO:0007669"/>
    <property type="project" value="UniProtKB-KW"/>
</dbReference>
<dbReference type="CDD" id="cd07331">
    <property type="entry name" value="M48C_Oma1_like"/>
    <property type="match status" value="1"/>
</dbReference>
<dbReference type="GO" id="GO:0141164">
    <property type="term" value="P:mitochondrial protein quality control"/>
    <property type="evidence" value="ECO:0007669"/>
    <property type="project" value="EnsemblFungi"/>
</dbReference>
<protein>
    <submittedName>
        <fullName evidence="8">Metalloendopeptidase activity</fullName>
    </submittedName>
</protein>
<comment type="similarity">
    <text evidence="6">Belongs to the peptidase M48 family.</text>
</comment>
<dbReference type="GO" id="GO:0031929">
    <property type="term" value="P:TOR signaling"/>
    <property type="evidence" value="ECO:0007669"/>
    <property type="project" value="EnsemblFungi"/>
</dbReference>
<dbReference type="EMBL" id="CP000501">
    <property type="protein sequence ID" value="ABN68007.2"/>
    <property type="molecule type" value="Genomic_DNA"/>
</dbReference>
<dbReference type="GO" id="GO:0004222">
    <property type="term" value="F:metalloendopeptidase activity"/>
    <property type="evidence" value="ECO:0007669"/>
    <property type="project" value="EnsemblFungi"/>
</dbReference>
<evidence type="ECO:0000256" key="6">
    <source>
        <dbReference type="RuleBase" id="RU003983"/>
    </source>
</evidence>
<evidence type="ECO:0000256" key="5">
    <source>
        <dbReference type="ARBA" id="ARBA00023049"/>
    </source>
</evidence>
<dbReference type="FunCoup" id="A3LYP0">
    <property type="interactions" value="233"/>
</dbReference>
<dbReference type="GO" id="GO:0005743">
    <property type="term" value="C:mitochondrial inner membrane"/>
    <property type="evidence" value="ECO:0007669"/>
    <property type="project" value="EnsemblFungi"/>
</dbReference>
<dbReference type="GO" id="GO:0035694">
    <property type="term" value="P:mitochondrial protein catabolic process"/>
    <property type="evidence" value="ECO:0007669"/>
    <property type="project" value="EnsemblFungi"/>
</dbReference>
<keyword evidence="9" id="KW-1185">Reference proteome</keyword>
<dbReference type="Proteomes" id="UP000002258">
    <property type="component" value="Chromosome 7"/>
</dbReference>
<dbReference type="AlphaFoldDB" id="A3LYP0"/>
<sequence>MFPISRAFGRQLGRPSTFSSRFQSVSPASFALRSRVFQSAPARQYATYNRFNGSSSSSSWNTTTFINLLTSRRTIYFGVGFLGFYVYNLNEAPFTHRRRLIWIPYWLETKIGDFSYRQIMYQYGDKLVSSQDPLYGRISKIMNRLLSVALENNENQAQRHHLESLKWTIHIIKVDPREYPPNAFILPNGKIFIFSSILPICKNDDGLATVLSHELSHQLAHHSSEQLSKQPFYIMLSTLLYTVTGISWFNDLMIKGLLEMPASREMESEADHIGCELLARSCFNIGEAVQFWKRMAQAEEGFQARTGSSRLQEFFSTHPATDRRINDIQHWTPGLEIIKESSGCYEHQFGLFQEVSRNFFR</sequence>
<dbReference type="OMA" id="RFNCYSE"/>
<keyword evidence="5 6" id="KW-0482">Metalloprotease</keyword>
<dbReference type="PANTHER" id="PTHR22726">
    <property type="entry name" value="METALLOENDOPEPTIDASE OMA1"/>
    <property type="match status" value="1"/>
</dbReference>
<organism evidence="8 9">
    <name type="scientific">Scheffersomyces stipitis (strain ATCC 58785 / CBS 6054 / NBRC 10063 / NRRL Y-11545)</name>
    <name type="common">Yeast</name>
    <name type="synonym">Pichia stipitis</name>
    <dbReference type="NCBI Taxonomy" id="322104"/>
    <lineage>
        <taxon>Eukaryota</taxon>
        <taxon>Fungi</taxon>
        <taxon>Dikarya</taxon>
        <taxon>Ascomycota</taxon>
        <taxon>Saccharomycotina</taxon>
        <taxon>Pichiomycetes</taxon>
        <taxon>Debaryomycetaceae</taxon>
        <taxon>Scheffersomyces</taxon>
    </lineage>
</organism>
<keyword evidence="3 6" id="KW-0378">Hydrolase</keyword>
<keyword evidence="4 6" id="KW-0862">Zinc</keyword>
<dbReference type="PANTHER" id="PTHR22726:SF1">
    <property type="entry name" value="METALLOENDOPEPTIDASE OMA1, MITOCHONDRIAL"/>
    <property type="match status" value="1"/>
</dbReference>
<evidence type="ECO:0000256" key="1">
    <source>
        <dbReference type="ARBA" id="ARBA00022670"/>
    </source>
</evidence>
<accession>A3LYP0</accession>
<comment type="cofactor">
    <cofactor evidence="6">
        <name>Zn(2+)</name>
        <dbReference type="ChEBI" id="CHEBI:29105"/>
    </cofactor>
    <text evidence="6">Binds 1 zinc ion per subunit.</text>
</comment>
<evidence type="ECO:0000256" key="4">
    <source>
        <dbReference type="ARBA" id="ARBA00022833"/>
    </source>
</evidence>
<dbReference type="InParanoid" id="A3LYP0"/>